<evidence type="ECO:0000313" key="3">
    <source>
        <dbReference type="Proteomes" id="UP001412067"/>
    </source>
</evidence>
<sequence length="222" mass="24152">MCATWWPREIRNAINPARASPLVSLCAEVVESESIKEDPVGEEERDGAHLEPALVTKNIFVVGGDGDRVFSINAELPEEEKGRSPEAIVVKVLSRLTIGAVPRNKKAEKLFWSLNGNLNKISELENDRRDHSASFLNVGEAKMDSVEGSLKALVGVKLNYSRIQRVCRLLWRANGLTVGTVVAVMNMRNFGLGTPLPSLALVATTLIGVLAAVFIFQCATGE</sequence>
<comment type="caution">
    <text evidence="2">The sequence shown here is derived from an EMBL/GenBank/DDBJ whole genome shotgun (WGS) entry which is preliminary data.</text>
</comment>
<dbReference type="Proteomes" id="UP001412067">
    <property type="component" value="Unassembled WGS sequence"/>
</dbReference>
<proteinExistence type="predicted"/>
<gene>
    <name evidence="2" type="ORF">KSP40_PGU013017</name>
</gene>
<organism evidence="2 3">
    <name type="scientific">Platanthera guangdongensis</name>
    <dbReference type="NCBI Taxonomy" id="2320717"/>
    <lineage>
        <taxon>Eukaryota</taxon>
        <taxon>Viridiplantae</taxon>
        <taxon>Streptophyta</taxon>
        <taxon>Embryophyta</taxon>
        <taxon>Tracheophyta</taxon>
        <taxon>Spermatophyta</taxon>
        <taxon>Magnoliopsida</taxon>
        <taxon>Liliopsida</taxon>
        <taxon>Asparagales</taxon>
        <taxon>Orchidaceae</taxon>
        <taxon>Orchidoideae</taxon>
        <taxon>Orchideae</taxon>
        <taxon>Orchidinae</taxon>
        <taxon>Platanthera</taxon>
    </lineage>
</organism>
<evidence type="ECO:0000313" key="2">
    <source>
        <dbReference type="EMBL" id="KAK8965308.1"/>
    </source>
</evidence>
<dbReference type="EMBL" id="JBBWWR010000006">
    <property type="protein sequence ID" value="KAK8965308.1"/>
    <property type="molecule type" value="Genomic_DNA"/>
</dbReference>
<keyword evidence="1" id="KW-0472">Membrane</keyword>
<name>A0ABR2MMC3_9ASPA</name>
<keyword evidence="1" id="KW-1133">Transmembrane helix</keyword>
<keyword evidence="1" id="KW-0812">Transmembrane</keyword>
<feature type="transmembrane region" description="Helical" evidence="1">
    <location>
        <begin position="199"/>
        <end position="219"/>
    </location>
</feature>
<evidence type="ECO:0000256" key="1">
    <source>
        <dbReference type="SAM" id="Phobius"/>
    </source>
</evidence>
<accession>A0ABR2MMC3</accession>
<keyword evidence="3" id="KW-1185">Reference proteome</keyword>
<reference evidence="2 3" key="1">
    <citation type="journal article" date="2022" name="Nat. Plants">
        <title>Genomes of leafy and leafless Platanthera orchids illuminate the evolution of mycoheterotrophy.</title>
        <authorList>
            <person name="Li M.H."/>
            <person name="Liu K.W."/>
            <person name="Li Z."/>
            <person name="Lu H.C."/>
            <person name="Ye Q.L."/>
            <person name="Zhang D."/>
            <person name="Wang J.Y."/>
            <person name="Li Y.F."/>
            <person name="Zhong Z.M."/>
            <person name="Liu X."/>
            <person name="Yu X."/>
            <person name="Liu D.K."/>
            <person name="Tu X.D."/>
            <person name="Liu B."/>
            <person name="Hao Y."/>
            <person name="Liao X.Y."/>
            <person name="Jiang Y.T."/>
            <person name="Sun W.H."/>
            <person name="Chen J."/>
            <person name="Chen Y.Q."/>
            <person name="Ai Y."/>
            <person name="Zhai J.W."/>
            <person name="Wu S.S."/>
            <person name="Zhou Z."/>
            <person name="Hsiao Y.Y."/>
            <person name="Wu W.L."/>
            <person name="Chen Y.Y."/>
            <person name="Lin Y.F."/>
            <person name="Hsu J.L."/>
            <person name="Li C.Y."/>
            <person name="Wang Z.W."/>
            <person name="Zhao X."/>
            <person name="Zhong W.Y."/>
            <person name="Ma X.K."/>
            <person name="Ma L."/>
            <person name="Huang J."/>
            <person name="Chen G.Z."/>
            <person name="Huang M.Z."/>
            <person name="Huang L."/>
            <person name="Peng D.H."/>
            <person name="Luo Y.B."/>
            <person name="Zou S.Q."/>
            <person name="Chen S.P."/>
            <person name="Lan S."/>
            <person name="Tsai W.C."/>
            <person name="Van de Peer Y."/>
            <person name="Liu Z.J."/>
        </authorList>
    </citation>
    <scope>NUCLEOTIDE SEQUENCE [LARGE SCALE GENOMIC DNA]</scope>
    <source>
        <strain evidence="2">Lor288</strain>
    </source>
</reference>
<protein>
    <submittedName>
        <fullName evidence="2">Uncharacterized protein</fullName>
    </submittedName>
</protein>